<keyword evidence="3" id="KW-1185">Reference proteome</keyword>
<dbReference type="Gramene" id="ONK73797">
    <property type="protein sequence ID" value="ONK73797"/>
    <property type="gene ID" value="A4U43_C04F35480"/>
</dbReference>
<organism evidence="2 3">
    <name type="scientific">Asparagus officinalis</name>
    <name type="common">Garden asparagus</name>
    <dbReference type="NCBI Taxonomy" id="4686"/>
    <lineage>
        <taxon>Eukaryota</taxon>
        <taxon>Viridiplantae</taxon>
        <taxon>Streptophyta</taxon>
        <taxon>Embryophyta</taxon>
        <taxon>Tracheophyta</taxon>
        <taxon>Spermatophyta</taxon>
        <taxon>Magnoliopsida</taxon>
        <taxon>Liliopsida</taxon>
        <taxon>Asparagales</taxon>
        <taxon>Asparagaceae</taxon>
        <taxon>Asparagoideae</taxon>
        <taxon>Asparagus</taxon>
    </lineage>
</organism>
<gene>
    <name evidence="2" type="ORF">A4U43_C04F35480</name>
</gene>
<name>A0A5P1F8S1_ASPOF</name>
<keyword evidence="1" id="KW-0812">Transmembrane</keyword>
<keyword evidence="1" id="KW-1133">Transmembrane helix</keyword>
<evidence type="ECO:0000313" key="2">
    <source>
        <dbReference type="EMBL" id="ONK73797.1"/>
    </source>
</evidence>
<reference evidence="3" key="1">
    <citation type="journal article" date="2017" name="Nat. Commun.">
        <title>The asparagus genome sheds light on the origin and evolution of a young Y chromosome.</title>
        <authorList>
            <person name="Harkess A."/>
            <person name="Zhou J."/>
            <person name="Xu C."/>
            <person name="Bowers J.E."/>
            <person name="Van der Hulst R."/>
            <person name="Ayyampalayam S."/>
            <person name="Mercati F."/>
            <person name="Riccardi P."/>
            <person name="McKain M.R."/>
            <person name="Kakrana A."/>
            <person name="Tang H."/>
            <person name="Ray J."/>
            <person name="Groenendijk J."/>
            <person name="Arikit S."/>
            <person name="Mathioni S.M."/>
            <person name="Nakano M."/>
            <person name="Shan H."/>
            <person name="Telgmann-Rauber A."/>
            <person name="Kanno A."/>
            <person name="Yue Z."/>
            <person name="Chen H."/>
            <person name="Li W."/>
            <person name="Chen Y."/>
            <person name="Xu X."/>
            <person name="Zhang Y."/>
            <person name="Luo S."/>
            <person name="Chen H."/>
            <person name="Gao J."/>
            <person name="Mao Z."/>
            <person name="Pires J.C."/>
            <person name="Luo M."/>
            <person name="Kudrna D."/>
            <person name="Wing R.A."/>
            <person name="Meyers B.C."/>
            <person name="Yi K."/>
            <person name="Kong H."/>
            <person name="Lavrijsen P."/>
            <person name="Sunseri F."/>
            <person name="Falavigna A."/>
            <person name="Ye Y."/>
            <person name="Leebens-Mack J.H."/>
            <person name="Chen G."/>
        </authorList>
    </citation>
    <scope>NUCLEOTIDE SEQUENCE [LARGE SCALE GENOMIC DNA]</scope>
    <source>
        <strain evidence="3">cv. DH0086</strain>
    </source>
</reference>
<dbReference type="AlphaFoldDB" id="A0A5P1F8S1"/>
<accession>A0A5P1F8S1</accession>
<protein>
    <recommendedName>
        <fullName evidence="4">ABC transmembrane type-1 domain-containing protein</fullName>
    </recommendedName>
</protein>
<proteinExistence type="predicted"/>
<dbReference type="EMBL" id="CM007384">
    <property type="protein sequence ID" value="ONK73797.1"/>
    <property type="molecule type" value="Genomic_DNA"/>
</dbReference>
<evidence type="ECO:0000256" key="1">
    <source>
        <dbReference type="SAM" id="Phobius"/>
    </source>
</evidence>
<feature type="transmembrane region" description="Helical" evidence="1">
    <location>
        <begin position="46"/>
        <end position="70"/>
    </location>
</feature>
<evidence type="ECO:0000313" key="3">
    <source>
        <dbReference type="Proteomes" id="UP000243459"/>
    </source>
</evidence>
<sequence length="106" mass="11698">MPVTLTPRFELLMSSKPLMRTPSLYETPLVRSWGTSSVMGTFVSGFIVRFTVVWQLALVTLAIVSLVTVIRGIQTTCSGQALLQVPAHTLSSQQHSRANLDQILLR</sequence>
<dbReference type="Proteomes" id="UP000243459">
    <property type="component" value="Chromosome 4"/>
</dbReference>
<evidence type="ECO:0008006" key="4">
    <source>
        <dbReference type="Google" id="ProtNLM"/>
    </source>
</evidence>
<keyword evidence="1" id="KW-0472">Membrane</keyword>